<proteinExistence type="predicted"/>
<dbReference type="EMBL" id="JASBWR010000107">
    <property type="protein sequence ID" value="KAJ9094863.1"/>
    <property type="molecule type" value="Genomic_DNA"/>
</dbReference>
<organism evidence="1 2">
    <name type="scientific">Naganishia cerealis</name>
    <dbReference type="NCBI Taxonomy" id="610337"/>
    <lineage>
        <taxon>Eukaryota</taxon>
        <taxon>Fungi</taxon>
        <taxon>Dikarya</taxon>
        <taxon>Basidiomycota</taxon>
        <taxon>Agaricomycotina</taxon>
        <taxon>Tremellomycetes</taxon>
        <taxon>Filobasidiales</taxon>
        <taxon>Filobasidiaceae</taxon>
        <taxon>Naganishia</taxon>
    </lineage>
</organism>
<dbReference type="Proteomes" id="UP001241377">
    <property type="component" value="Unassembled WGS sequence"/>
</dbReference>
<name>A0ACC2V705_9TREE</name>
<accession>A0ACC2V705</accession>
<sequence>MAQSNVLTWLASAGGWYDETALGLQEYPGMGQGAVALRDLEEDTLLFSVPSPLLLSAEHSDLRTHLSSADWKDLVDAGGWTALIMCMMWEDAQGERSRWYGYLRTLPERFDTPMFWSEDDLRWLEGTDILSKVGKTTAEETYNTRIVPLLQKYPEVFTPDPSATHRTIAHFSVDDFHVQGSRMLSRSFSVPKETVKPDPMGDVSMQSAGEDDHIDHGAAMEDAEAEGEDVAVAGEGEQDDEAGQSLVEDDNSDGEEELGEEDGEDDVDDDESEAELEEEVMVPVADILNAAYDLDNAHLSFDDGRCKMITTKRIAKGEQIYNTYGGPSNSYLLRRYGHIDALPLSPVLLKKLSPELRTWPYGNIADDIEISGQDVLEAVVNQWKQNRNGKVTDKEDQAYRNALLERVDRWLEASGFGDTFVIEYDVDEVLDEMIAFVKLLMMESAAFEAGRAKQKIPKPKIEGDDEGKQVVSILKHVLVMQKQSMGTDAKTILSALEKHKAEPLPLNQYHAYVIKAAIYRLLYVAEKTLDERLKTAMKAAQEKANSGGSKKRSHADSKGGSSKKPKTKAKE</sequence>
<keyword evidence="2" id="KW-1185">Reference proteome</keyword>
<evidence type="ECO:0000313" key="2">
    <source>
        <dbReference type="Proteomes" id="UP001241377"/>
    </source>
</evidence>
<reference evidence="1" key="1">
    <citation type="submission" date="2023-04" db="EMBL/GenBank/DDBJ databases">
        <title>Draft Genome sequencing of Naganishia species isolated from polar environments using Oxford Nanopore Technology.</title>
        <authorList>
            <person name="Leo P."/>
            <person name="Venkateswaran K."/>
        </authorList>
    </citation>
    <scope>NUCLEOTIDE SEQUENCE</scope>
    <source>
        <strain evidence="1">MNA-CCFEE 5261</strain>
    </source>
</reference>
<evidence type="ECO:0000313" key="1">
    <source>
        <dbReference type="EMBL" id="KAJ9094863.1"/>
    </source>
</evidence>
<comment type="caution">
    <text evidence="1">The sequence shown here is derived from an EMBL/GenBank/DDBJ whole genome shotgun (WGS) entry which is preliminary data.</text>
</comment>
<gene>
    <name evidence="1" type="ORF">QFC19_007792</name>
</gene>
<protein>
    <submittedName>
        <fullName evidence="1">Uncharacterized protein</fullName>
    </submittedName>
</protein>